<dbReference type="OrthoDB" id="8121249at2759"/>
<dbReference type="EMBL" id="CACRXK020003984">
    <property type="protein sequence ID" value="CAB4001017.1"/>
    <property type="molecule type" value="Genomic_DNA"/>
</dbReference>
<dbReference type="Proteomes" id="UP001152795">
    <property type="component" value="Unassembled WGS sequence"/>
</dbReference>
<reference evidence="1" key="1">
    <citation type="submission" date="2020-04" db="EMBL/GenBank/DDBJ databases">
        <authorList>
            <person name="Alioto T."/>
            <person name="Alioto T."/>
            <person name="Gomez Garrido J."/>
        </authorList>
    </citation>
    <scope>NUCLEOTIDE SEQUENCE</scope>
    <source>
        <strain evidence="1">A484AB</strain>
    </source>
</reference>
<dbReference type="InterPro" id="IPR004244">
    <property type="entry name" value="Transposase_22"/>
</dbReference>
<name>A0A7D9E4N0_PARCT</name>
<dbReference type="PANTHER" id="PTHR11505">
    <property type="entry name" value="L1 TRANSPOSABLE ELEMENT-RELATED"/>
    <property type="match status" value="1"/>
</dbReference>
<dbReference type="AlphaFoldDB" id="A0A7D9E4N0"/>
<evidence type="ECO:0000313" key="1">
    <source>
        <dbReference type="EMBL" id="CAB4001017.1"/>
    </source>
</evidence>
<organism evidence="1 2">
    <name type="scientific">Paramuricea clavata</name>
    <name type="common">Red gorgonian</name>
    <name type="synonym">Violescent sea-whip</name>
    <dbReference type="NCBI Taxonomy" id="317549"/>
    <lineage>
        <taxon>Eukaryota</taxon>
        <taxon>Metazoa</taxon>
        <taxon>Cnidaria</taxon>
        <taxon>Anthozoa</taxon>
        <taxon>Octocorallia</taxon>
        <taxon>Malacalcyonacea</taxon>
        <taxon>Plexauridae</taxon>
        <taxon>Paramuricea</taxon>
    </lineage>
</organism>
<dbReference type="Gene3D" id="3.30.70.1820">
    <property type="entry name" value="L1 transposable element, RRM domain"/>
    <property type="match status" value="1"/>
</dbReference>
<protein>
    <submittedName>
        <fullName evidence="1">Uncharacterized protein</fullName>
    </submittedName>
</protein>
<sequence>MSVYYLLEQNVKSLTESIEFAHAEFRDLKEEMVKRKETERENFSWIKELEDSNRRLQDSVVDLKARSMRDNLLFHNIDESEEEDCTEVIYSLLEEKLDIPEARRSINIDRAHRVGRKYDGRRKPRAIVAKFYFFPDREEIRFNAKKLRGTKIGISE</sequence>
<gene>
    <name evidence="1" type="ORF">PACLA_8A060584</name>
</gene>
<evidence type="ECO:0000313" key="2">
    <source>
        <dbReference type="Proteomes" id="UP001152795"/>
    </source>
</evidence>
<proteinExistence type="predicted"/>
<accession>A0A7D9E4N0</accession>
<comment type="caution">
    <text evidence="1">The sequence shown here is derived from an EMBL/GenBank/DDBJ whole genome shotgun (WGS) entry which is preliminary data.</text>
</comment>
<keyword evidence="2" id="KW-1185">Reference proteome</keyword>